<evidence type="ECO:0000313" key="2">
    <source>
        <dbReference type="Proteomes" id="UP000239757"/>
    </source>
</evidence>
<dbReference type="EMBL" id="KZ663306">
    <property type="protein sequence ID" value="PPS13872.1"/>
    <property type="molecule type" value="Genomic_DNA"/>
</dbReference>
<proteinExistence type="predicted"/>
<protein>
    <submittedName>
        <fullName evidence="1">Uncharacterized protein</fullName>
    </submittedName>
</protein>
<accession>A0A2P5YE52</accession>
<reference evidence="1 2" key="1">
    <citation type="submission" date="2015-01" db="EMBL/GenBank/DDBJ databases">
        <title>Genome of allotetraploid Gossypium barbadense reveals genomic plasticity and fiber elongation in cotton evolution.</title>
        <authorList>
            <person name="Chen X."/>
            <person name="Liu X."/>
            <person name="Zhao B."/>
            <person name="Zheng H."/>
            <person name="Hu Y."/>
            <person name="Lu G."/>
            <person name="Yang C."/>
            <person name="Chen J."/>
            <person name="Shan C."/>
            <person name="Zhang L."/>
            <person name="Zhou Y."/>
            <person name="Wang L."/>
            <person name="Guo W."/>
            <person name="Bai Y."/>
            <person name="Ruan J."/>
            <person name="Shangguan X."/>
            <person name="Mao Y."/>
            <person name="Jiang J."/>
            <person name="Zhu Y."/>
            <person name="Lei J."/>
            <person name="Kang H."/>
            <person name="Chen S."/>
            <person name="He X."/>
            <person name="Wang R."/>
            <person name="Wang Y."/>
            <person name="Chen J."/>
            <person name="Wang L."/>
            <person name="Yu S."/>
            <person name="Wang B."/>
            <person name="Wei J."/>
            <person name="Song S."/>
            <person name="Lu X."/>
            <person name="Gao Z."/>
            <person name="Gu W."/>
            <person name="Deng X."/>
            <person name="Ma D."/>
            <person name="Wang S."/>
            <person name="Liang W."/>
            <person name="Fang L."/>
            <person name="Cai C."/>
            <person name="Zhu X."/>
            <person name="Zhou B."/>
            <person name="Zhang Y."/>
            <person name="Chen Z."/>
            <person name="Xu S."/>
            <person name="Zhu R."/>
            <person name="Wang S."/>
            <person name="Zhang T."/>
            <person name="Zhao G."/>
        </authorList>
    </citation>
    <scope>NUCLEOTIDE SEQUENCE [LARGE SCALE GENOMIC DNA]</scope>
    <source>
        <strain evidence="2">cv. Xinhai21</strain>
        <tissue evidence="1">Leaf</tissue>
    </source>
</reference>
<name>A0A2P5YE52_GOSBA</name>
<dbReference type="AlphaFoldDB" id="A0A2P5YE52"/>
<evidence type="ECO:0000313" key="1">
    <source>
        <dbReference type="EMBL" id="PPS13872.1"/>
    </source>
</evidence>
<sequence length="166" mass="18638">MLTKFILVSEKHFQNTETVFKNQQASIQGLKTQIGQLAKLISERPQDSLPSNTETNPREQLHAITVRDEEGVNRINLTSEPNGAIPFYGIKRFPIRYSRGQRAARERPTIVCETRPGHTSVWDVTRVCGRASTGVGEAKDIEHGRTTRSCKPHGLKTRACPKLCDE</sequence>
<dbReference type="Proteomes" id="UP000239757">
    <property type="component" value="Unassembled WGS sequence"/>
</dbReference>
<gene>
    <name evidence="1" type="ORF">GOBAR_AA06702</name>
</gene>
<organism evidence="1 2">
    <name type="scientific">Gossypium barbadense</name>
    <name type="common">Sea Island cotton</name>
    <name type="synonym">Hibiscus barbadensis</name>
    <dbReference type="NCBI Taxonomy" id="3634"/>
    <lineage>
        <taxon>Eukaryota</taxon>
        <taxon>Viridiplantae</taxon>
        <taxon>Streptophyta</taxon>
        <taxon>Embryophyta</taxon>
        <taxon>Tracheophyta</taxon>
        <taxon>Spermatophyta</taxon>
        <taxon>Magnoliopsida</taxon>
        <taxon>eudicotyledons</taxon>
        <taxon>Gunneridae</taxon>
        <taxon>Pentapetalae</taxon>
        <taxon>rosids</taxon>
        <taxon>malvids</taxon>
        <taxon>Malvales</taxon>
        <taxon>Malvaceae</taxon>
        <taxon>Malvoideae</taxon>
        <taxon>Gossypium</taxon>
    </lineage>
</organism>